<dbReference type="Pfam" id="PF13576">
    <property type="entry name" value="Pentapeptide_3"/>
    <property type="match status" value="2"/>
</dbReference>
<dbReference type="EMBL" id="JBHSIY010000014">
    <property type="protein sequence ID" value="MFC4868403.1"/>
    <property type="molecule type" value="Genomic_DNA"/>
</dbReference>
<evidence type="ECO:0000313" key="1">
    <source>
        <dbReference type="EMBL" id="MFC4868403.1"/>
    </source>
</evidence>
<dbReference type="InterPro" id="IPR001646">
    <property type="entry name" value="5peptide_repeat"/>
</dbReference>
<dbReference type="Gene3D" id="2.160.20.80">
    <property type="entry name" value="E3 ubiquitin-protein ligase SopA"/>
    <property type="match status" value="1"/>
</dbReference>
<proteinExistence type="predicted"/>
<dbReference type="RefSeq" id="WP_344143665.1">
    <property type="nucleotide sequence ID" value="NZ_BAAAQI010000008.1"/>
</dbReference>
<accession>A0ABV9SQ08</accession>
<name>A0ABV9SQ08_9ACTN</name>
<sequence length="299" mass="32756">MPAVRWWRVLVVCAASLGATLLAPSDGTLPPPMIGLVILAMGLGLNLRSAATARNGTGEADHGPPHSDEPVDRAAEIQALERAAEDDPGRRQEAVDTLCRILRDGGGSDRGAEAARIARQTLLSHLRPARSSRRGDPEFWSGMHLDLEGASLHGWDMSGCRVGRAAFREARFDDRASFNGARFDDRAVFVGARFSEEADFQDAEFHGEATFQNAGFHGDATFEDADFTGWSWFSGARFHAGATFEYARFGRRTTFDRAHFGEVSFNRTRFSEKVTFRGARVGGAAFSRETVLRRARFGS</sequence>
<reference evidence="2" key="1">
    <citation type="journal article" date="2019" name="Int. J. Syst. Evol. Microbiol.">
        <title>The Global Catalogue of Microorganisms (GCM) 10K type strain sequencing project: providing services to taxonomists for standard genome sequencing and annotation.</title>
        <authorList>
            <consortium name="The Broad Institute Genomics Platform"/>
            <consortium name="The Broad Institute Genome Sequencing Center for Infectious Disease"/>
            <person name="Wu L."/>
            <person name="Ma J."/>
        </authorList>
    </citation>
    <scope>NUCLEOTIDE SEQUENCE [LARGE SCALE GENOMIC DNA]</scope>
    <source>
        <strain evidence="2">CGMCC 4.7304</strain>
    </source>
</reference>
<evidence type="ECO:0000313" key="2">
    <source>
        <dbReference type="Proteomes" id="UP001595858"/>
    </source>
</evidence>
<dbReference type="SUPFAM" id="SSF141571">
    <property type="entry name" value="Pentapeptide repeat-like"/>
    <property type="match status" value="1"/>
</dbReference>
<protein>
    <submittedName>
        <fullName evidence="1">Pentapeptide repeat-containing protein</fullName>
    </submittedName>
</protein>
<comment type="caution">
    <text evidence="1">The sequence shown here is derived from an EMBL/GenBank/DDBJ whole genome shotgun (WGS) entry which is preliminary data.</text>
</comment>
<dbReference type="Proteomes" id="UP001595858">
    <property type="component" value="Unassembled WGS sequence"/>
</dbReference>
<keyword evidence="2" id="KW-1185">Reference proteome</keyword>
<gene>
    <name evidence="1" type="ORF">ACFPCZ_17350</name>
</gene>
<organism evidence="1 2">
    <name type="scientific">Streptomonospora arabica</name>
    <dbReference type="NCBI Taxonomy" id="412417"/>
    <lineage>
        <taxon>Bacteria</taxon>
        <taxon>Bacillati</taxon>
        <taxon>Actinomycetota</taxon>
        <taxon>Actinomycetes</taxon>
        <taxon>Streptosporangiales</taxon>
        <taxon>Nocardiopsidaceae</taxon>
        <taxon>Streptomonospora</taxon>
    </lineage>
</organism>